<evidence type="ECO:0000256" key="3">
    <source>
        <dbReference type="ARBA" id="ARBA00022723"/>
    </source>
</evidence>
<evidence type="ECO:0000256" key="1">
    <source>
        <dbReference type="ARBA" id="ARBA00004370"/>
    </source>
</evidence>
<protein>
    <recommendedName>
        <fullName evidence="12">RING-type domain-containing protein</fullName>
    </recommendedName>
</protein>
<comment type="subcellular location">
    <subcellularLocation>
        <location evidence="1">Membrane</location>
    </subcellularLocation>
</comment>
<keyword evidence="3" id="KW-0479">Metal-binding</keyword>
<feature type="domain" description="RING-type" evidence="12">
    <location>
        <begin position="117"/>
        <end position="159"/>
    </location>
</feature>
<dbReference type="SMART" id="SM00184">
    <property type="entry name" value="RING"/>
    <property type="match status" value="1"/>
</dbReference>
<keyword evidence="7 10" id="KW-0472">Membrane</keyword>
<gene>
    <name evidence="13" type="ORF">P3X46_019847</name>
</gene>
<keyword evidence="6 10" id="KW-1133">Transmembrane helix</keyword>
<comment type="similarity">
    <text evidence="8">Belongs to the RING-type zinc finger family. ATL subfamily.</text>
</comment>
<keyword evidence="4 9" id="KW-0863">Zinc-finger</keyword>
<dbReference type="PANTHER" id="PTHR46539:SF8">
    <property type="entry name" value="RING-TYPE DOMAIN-CONTAINING PROTEIN"/>
    <property type="match status" value="1"/>
</dbReference>
<evidence type="ECO:0000256" key="6">
    <source>
        <dbReference type="ARBA" id="ARBA00022989"/>
    </source>
</evidence>
<evidence type="ECO:0000256" key="11">
    <source>
        <dbReference type="SAM" id="SignalP"/>
    </source>
</evidence>
<evidence type="ECO:0000256" key="5">
    <source>
        <dbReference type="ARBA" id="ARBA00022833"/>
    </source>
</evidence>
<feature type="chain" id="PRO_5047249278" description="RING-type domain-containing protein" evidence="11">
    <location>
        <begin position="20"/>
        <end position="387"/>
    </location>
</feature>
<evidence type="ECO:0000256" key="10">
    <source>
        <dbReference type="SAM" id="Phobius"/>
    </source>
</evidence>
<dbReference type="PANTHER" id="PTHR46539">
    <property type="entry name" value="E3 UBIQUITIN-PROTEIN LIGASE ATL42"/>
    <property type="match status" value="1"/>
</dbReference>
<evidence type="ECO:0000256" key="7">
    <source>
        <dbReference type="ARBA" id="ARBA00023136"/>
    </source>
</evidence>
<sequence>MNQLGVFLIIPCFFFHVKAQNTWNSHSGILNPLHPTLAAVIGIISIMLSVTFLILAYSKFCHRNTIDDLLVHDTNHQNFLGLSSSRSRFSGIDRAVIDSLPFFRFSSLKGSKQGLECAVCLSIFEETEILRLLPNCKHAFHKNCIDQWLESHSSCPLCRYKFDPKDLKSFSFSNSLRYLQNPSNLSEDPNLELFVQREQDYHGQELLHKFKHKIIVSDVIIKNRWSDVNSSDLLFLNSEMLNVMSSTRFSPANSSSCTGFSMNENIEKIKEDLERKRLYESKISKADRSDSFSTSCLLSTSYQEESSRQMINPAEMRSMSEITIYSRFKELNVRNKIKESLSPRSSSEKEDRIRKLWLPTARRTVQWFAGQERNLQELEYKRQTSNV</sequence>
<proteinExistence type="inferred from homology"/>
<dbReference type="Pfam" id="PF13639">
    <property type="entry name" value="zf-RING_2"/>
    <property type="match status" value="1"/>
</dbReference>
<dbReference type="InterPro" id="IPR001841">
    <property type="entry name" value="Znf_RING"/>
</dbReference>
<evidence type="ECO:0000259" key="12">
    <source>
        <dbReference type="PROSITE" id="PS50089"/>
    </source>
</evidence>
<evidence type="ECO:0000256" key="2">
    <source>
        <dbReference type="ARBA" id="ARBA00022692"/>
    </source>
</evidence>
<comment type="caution">
    <text evidence="13">The sequence shown here is derived from an EMBL/GenBank/DDBJ whole genome shotgun (WGS) entry which is preliminary data.</text>
</comment>
<dbReference type="Gene3D" id="3.30.40.10">
    <property type="entry name" value="Zinc/RING finger domain, C3HC4 (zinc finger)"/>
    <property type="match status" value="1"/>
</dbReference>
<evidence type="ECO:0000313" key="13">
    <source>
        <dbReference type="EMBL" id="KAJ9168304.1"/>
    </source>
</evidence>
<dbReference type="PROSITE" id="PS50089">
    <property type="entry name" value="ZF_RING_2"/>
    <property type="match status" value="1"/>
</dbReference>
<feature type="transmembrane region" description="Helical" evidence="10">
    <location>
        <begin position="35"/>
        <end position="57"/>
    </location>
</feature>
<dbReference type="EMBL" id="JARPOI010000011">
    <property type="protein sequence ID" value="KAJ9168304.1"/>
    <property type="molecule type" value="Genomic_DNA"/>
</dbReference>
<evidence type="ECO:0000256" key="9">
    <source>
        <dbReference type="PROSITE-ProRule" id="PRU00175"/>
    </source>
</evidence>
<keyword evidence="11" id="KW-0732">Signal</keyword>
<keyword evidence="2 10" id="KW-0812">Transmembrane</keyword>
<dbReference type="InterPro" id="IPR013083">
    <property type="entry name" value="Znf_RING/FYVE/PHD"/>
</dbReference>
<dbReference type="SUPFAM" id="SSF57850">
    <property type="entry name" value="RING/U-box"/>
    <property type="match status" value="1"/>
</dbReference>
<evidence type="ECO:0000256" key="8">
    <source>
        <dbReference type="ARBA" id="ARBA00024209"/>
    </source>
</evidence>
<dbReference type="Proteomes" id="UP001174677">
    <property type="component" value="Chromosome 11"/>
</dbReference>
<evidence type="ECO:0000313" key="14">
    <source>
        <dbReference type="Proteomes" id="UP001174677"/>
    </source>
</evidence>
<evidence type="ECO:0000256" key="4">
    <source>
        <dbReference type="ARBA" id="ARBA00022771"/>
    </source>
</evidence>
<dbReference type="CDD" id="cd16461">
    <property type="entry name" value="RING-H2_EL5-like"/>
    <property type="match status" value="1"/>
</dbReference>
<keyword evidence="14" id="KW-1185">Reference proteome</keyword>
<accession>A0ABQ9LJZ4</accession>
<reference evidence="13" key="1">
    <citation type="journal article" date="2023" name="Plant Biotechnol. J.">
        <title>Chromosome-level wild Hevea brasiliensis genome provides new tools for genomic-assisted breeding and valuable loci to elevate rubber yield.</title>
        <authorList>
            <person name="Cheng H."/>
            <person name="Song X."/>
            <person name="Hu Y."/>
            <person name="Wu T."/>
            <person name="Yang Q."/>
            <person name="An Z."/>
            <person name="Feng S."/>
            <person name="Deng Z."/>
            <person name="Wu W."/>
            <person name="Zeng X."/>
            <person name="Tu M."/>
            <person name="Wang X."/>
            <person name="Huang H."/>
        </authorList>
    </citation>
    <scope>NUCLEOTIDE SEQUENCE</scope>
    <source>
        <strain evidence="13">MT/VB/25A 57/8</strain>
    </source>
</reference>
<organism evidence="13 14">
    <name type="scientific">Hevea brasiliensis</name>
    <name type="common">Para rubber tree</name>
    <name type="synonym">Siphonia brasiliensis</name>
    <dbReference type="NCBI Taxonomy" id="3981"/>
    <lineage>
        <taxon>Eukaryota</taxon>
        <taxon>Viridiplantae</taxon>
        <taxon>Streptophyta</taxon>
        <taxon>Embryophyta</taxon>
        <taxon>Tracheophyta</taxon>
        <taxon>Spermatophyta</taxon>
        <taxon>Magnoliopsida</taxon>
        <taxon>eudicotyledons</taxon>
        <taxon>Gunneridae</taxon>
        <taxon>Pentapetalae</taxon>
        <taxon>rosids</taxon>
        <taxon>fabids</taxon>
        <taxon>Malpighiales</taxon>
        <taxon>Euphorbiaceae</taxon>
        <taxon>Crotonoideae</taxon>
        <taxon>Micrandreae</taxon>
        <taxon>Hevea</taxon>
    </lineage>
</organism>
<name>A0ABQ9LJZ4_HEVBR</name>
<feature type="signal peptide" evidence="11">
    <location>
        <begin position="1"/>
        <end position="19"/>
    </location>
</feature>
<keyword evidence="5" id="KW-0862">Zinc</keyword>